<keyword evidence="4" id="KW-1185">Reference proteome</keyword>
<dbReference type="OrthoDB" id="1070463at2"/>
<feature type="domain" description="Alginate export" evidence="2">
    <location>
        <begin position="262"/>
        <end position="435"/>
    </location>
</feature>
<dbReference type="Proteomes" id="UP000011704">
    <property type="component" value="Unassembled WGS sequence"/>
</dbReference>
<dbReference type="RefSeq" id="WP_005005394.1">
    <property type="nucleotide sequence ID" value="NZ_HG422173.1"/>
</dbReference>
<dbReference type="InParanoid" id="M1YUG9"/>
<dbReference type="STRING" id="1266370.NITGR_100033"/>
<feature type="domain" description="Alginate export" evidence="2">
    <location>
        <begin position="28"/>
        <end position="169"/>
    </location>
</feature>
<dbReference type="Gene3D" id="2.40.160.100">
    <property type="match status" value="1"/>
</dbReference>
<accession>M1YUG9</accession>
<dbReference type="Gene3D" id="2.40.160.10">
    <property type="entry name" value="Porin"/>
    <property type="match status" value="1"/>
</dbReference>
<dbReference type="EMBL" id="CAQJ01000002">
    <property type="protein sequence ID" value="CCQ89228.1"/>
    <property type="molecule type" value="Genomic_DNA"/>
</dbReference>
<name>M1YUG9_NITG3</name>
<dbReference type="AlphaFoldDB" id="M1YUG9"/>
<reference evidence="3 4" key="1">
    <citation type="journal article" date="2013" name="Front. Microbiol.">
        <title>The genome of Nitrospina gracilis illuminates the metabolism and evolution of the major marine nitrite oxidizer.</title>
        <authorList>
            <person name="Luecker S."/>
            <person name="Nowka B."/>
            <person name="Rattei T."/>
            <person name="Spieck E."/>
            <person name="and Daims H."/>
        </authorList>
    </citation>
    <scope>NUCLEOTIDE SEQUENCE [LARGE SCALE GENOMIC DNA]</scope>
    <source>
        <strain evidence="3 4">3/211</strain>
    </source>
</reference>
<evidence type="ECO:0000259" key="2">
    <source>
        <dbReference type="Pfam" id="PF13372"/>
    </source>
</evidence>
<keyword evidence="1" id="KW-0732">Signal</keyword>
<protein>
    <recommendedName>
        <fullName evidence="2">Alginate export domain-containing protein</fullName>
    </recommendedName>
</protein>
<evidence type="ECO:0000313" key="4">
    <source>
        <dbReference type="Proteomes" id="UP000011704"/>
    </source>
</evidence>
<feature type="signal peptide" evidence="1">
    <location>
        <begin position="1"/>
        <end position="25"/>
    </location>
</feature>
<organism evidence="3 4">
    <name type="scientific">Nitrospina gracilis (strain 3/211)</name>
    <dbReference type="NCBI Taxonomy" id="1266370"/>
    <lineage>
        <taxon>Bacteria</taxon>
        <taxon>Pseudomonadati</taxon>
        <taxon>Nitrospinota/Tectimicrobiota group</taxon>
        <taxon>Nitrospinota</taxon>
        <taxon>Nitrospinia</taxon>
        <taxon>Nitrospinales</taxon>
        <taxon>Nitrospinaceae</taxon>
        <taxon>Nitrospina</taxon>
    </lineage>
</organism>
<gene>
    <name evidence="3" type="ORF">NITGR_100033</name>
</gene>
<comment type="caution">
    <text evidence="3">The sequence shown here is derived from an EMBL/GenBank/DDBJ whole genome shotgun (WGS) entry which is preliminary data.</text>
</comment>
<dbReference type="InterPro" id="IPR023614">
    <property type="entry name" value="Porin_dom_sf"/>
</dbReference>
<feature type="chain" id="PRO_5004019748" description="Alginate export domain-containing protein" evidence="1">
    <location>
        <begin position="26"/>
        <end position="506"/>
    </location>
</feature>
<proteinExistence type="predicted"/>
<dbReference type="InterPro" id="IPR053728">
    <property type="entry name" value="Alginate_Permeability_Chnl"/>
</dbReference>
<dbReference type="HOGENOM" id="CLU_038567_0_0_0"/>
<evidence type="ECO:0000256" key="1">
    <source>
        <dbReference type="SAM" id="SignalP"/>
    </source>
</evidence>
<dbReference type="InterPro" id="IPR025388">
    <property type="entry name" value="Alginate_export_dom"/>
</dbReference>
<sequence>MKRKLLAAGAAAVAVLLAGVMVAQAASVKFGGQMRPRYEIFEQNDFDKKTDPTHFFLTRIRLNADVNIDDKIGAFIQFQARGVYGAGTGGLIPGPAPGPRNAAVPADGLVDVGLHQAYFTVQDFFGMPADLKIGRQEVVLDGHRLFGNTGWTTGAQSADAIRLDHHHGDNMFSYIFIKAIEANGSVPFAVGGNSAGAPINLGGAGPGGLLGQGTCGRGTGFGAGDLSDNCDREDHVFWGNIKTMVPNAVISPYLVITVDNSWNGSGTSAGNPDNEMITVGGRIAGNAGGFDYRFEGYFQGGRAEGIATTMPATGKVVSAANLAAYTKGGGSGVDRRAYMIGARLGKTFKNVMWTPSVTLWYDRLSGTDSEDIQDGIWGTFDTLYDTGHKFYGYMDTYLNATGGDTSYLGLEDIAIKTSMKPAANWTVKADFHYFKTPAENIDLGRELDITFVHKYSSNLTMTAGYSNYWADPGFILVNPRVSRSAGQGGIVDGSANWGYVQLDLKF</sequence>
<evidence type="ECO:0000313" key="3">
    <source>
        <dbReference type="EMBL" id="CCQ89228.1"/>
    </source>
</evidence>
<dbReference type="Pfam" id="PF13372">
    <property type="entry name" value="Alginate_exp"/>
    <property type="match status" value="2"/>
</dbReference>